<dbReference type="Gene3D" id="3.90.550.10">
    <property type="entry name" value="Spore Coat Polysaccharide Biosynthesis Protein SpsA, Chain A"/>
    <property type="match status" value="1"/>
</dbReference>
<dbReference type="GO" id="GO:0016740">
    <property type="term" value="F:transferase activity"/>
    <property type="evidence" value="ECO:0007669"/>
    <property type="project" value="UniProtKB-KW"/>
</dbReference>
<organism evidence="3">
    <name type="scientific">Schlesneria paludicola</name>
    <dbReference type="NCBI Taxonomy" id="360056"/>
    <lineage>
        <taxon>Bacteria</taxon>
        <taxon>Pseudomonadati</taxon>
        <taxon>Planctomycetota</taxon>
        <taxon>Planctomycetia</taxon>
        <taxon>Planctomycetales</taxon>
        <taxon>Planctomycetaceae</taxon>
        <taxon>Schlesneria</taxon>
    </lineage>
</organism>
<comment type="caution">
    <text evidence="3">The sequence shown here is derived from an EMBL/GenBank/DDBJ whole genome shotgun (WGS) entry which is preliminary data.</text>
</comment>
<dbReference type="InterPro" id="IPR001173">
    <property type="entry name" value="Glyco_trans_2-like"/>
</dbReference>
<evidence type="ECO:0000256" key="1">
    <source>
        <dbReference type="SAM" id="MobiDB-lite"/>
    </source>
</evidence>
<protein>
    <submittedName>
        <fullName evidence="3">Glycosyltransferase family 2 protein</fullName>
    </submittedName>
</protein>
<dbReference type="Pfam" id="PF00535">
    <property type="entry name" value="Glycos_transf_2"/>
    <property type="match status" value="1"/>
</dbReference>
<evidence type="ECO:0000313" key="3">
    <source>
        <dbReference type="EMBL" id="HEN16891.1"/>
    </source>
</evidence>
<reference evidence="3" key="1">
    <citation type="journal article" date="2020" name="mSystems">
        <title>Genome- and Community-Level Interaction Insights into Carbon Utilization and Element Cycling Functions of Hydrothermarchaeota in Hydrothermal Sediment.</title>
        <authorList>
            <person name="Zhou Z."/>
            <person name="Liu Y."/>
            <person name="Xu W."/>
            <person name="Pan J."/>
            <person name="Luo Z.H."/>
            <person name="Li M."/>
        </authorList>
    </citation>
    <scope>NUCLEOTIDE SEQUENCE [LARGE SCALE GENOMIC DNA]</scope>
    <source>
        <strain evidence="3">SpSt-339</strain>
    </source>
</reference>
<dbReference type="InterPro" id="IPR029044">
    <property type="entry name" value="Nucleotide-diphossugar_trans"/>
</dbReference>
<dbReference type="SUPFAM" id="SSF53448">
    <property type="entry name" value="Nucleotide-diphospho-sugar transferases"/>
    <property type="match status" value="1"/>
</dbReference>
<sequence length="278" mass="30779">MPRARWPTPFPSRINPVTASPTPNTRTVLTALPVFNEVRHVGPVLDEVLRYSQDVLVVDDGSTDGTSELLAARNDLVTVRHPQNRGYGAALKTAFEYAQTHGYDVLVTIDCDGQHEPRLIPQLAAEVFADPNGPVDIVSGSRYLKTFDGDSRPPEDRRRINVEITAWLNRAFRLGITDAFCGFKAYRVAALSHLNITELGYAMPLQLWVQAARYCLKIVEFPVPLIYLDESRSFGGSLDDSGRRLTHYYTVLHREISALEFPCADPATALPVPVSCGG</sequence>
<dbReference type="AlphaFoldDB" id="A0A7C2NZ84"/>
<accession>A0A7C2NZ84</accession>
<proteinExistence type="predicted"/>
<evidence type="ECO:0000259" key="2">
    <source>
        <dbReference type="Pfam" id="PF00535"/>
    </source>
</evidence>
<keyword evidence="3" id="KW-0808">Transferase</keyword>
<dbReference type="PANTHER" id="PTHR48090">
    <property type="entry name" value="UNDECAPRENYL-PHOSPHATE 4-DEOXY-4-FORMAMIDO-L-ARABINOSE TRANSFERASE-RELATED"/>
    <property type="match status" value="1"/>
</dbReference>
<dbReference type="PANTHER" id="PTHR48090:SF7">
    <property type="entry name" value="RFBJ PROTEIN"/>
    <property type="match status" value="1"/>
</dbReference>
<dbReference type="EMBL" id="DSOK01000427">
    <property type="protein sequence ID" value="HEN16891.1"/>
    <property type="molecule type" value="Genomic_DNA"/>
</dbReference>
<dbReference type="InterPro" id="IPR050256">
    <property type="entry name" value="Glycosyltransferase_2"/>
</dbReference>
<dbReference type="CDD" id="cd04179">
    <property type="entry name" value="DPM_DPG-synthase_like"/>
    <property type="match status" value="1"/>
</dbReference>
<feature type="region of interest" description="Disordered" evidence="1">
    <location>
        <begin position="1"/>
        <end position="23"/>
    </location>
</feature>
<gene>
    <name evidence="3" type="ORF">ENQ76_15625</name>
</gene>
<name>A0A7C2NZ84_9PLAN</name>
<feature type="domain" description="Glycosyltransferase 2-like" evidence="2">
    <location>
        <begin position="32"/>
        <end position="193"/>
    </location>
</feature>